<evidence type="ECO:0000256" key="1">
    <source>
        <dbReference type="SAM" id="Phobius"/>
    </source>
</evidence>
<keyword evidence="1" id="KW-0472">Membrane</keyword>
<dbReference type="AlphaFoldDB" id="A0A1H9YXK0"/>
<sequence length="252" mass="28229">MNNYNKRLFVLLMVSALVLFFFIISIIWSALISNNYIIKILLWFILGLLFSLSIIFLLGIFLLVHKIHYGKTIGSFNPLIKSSIKFLYPIIMAMCSIIKIDKDKVKGSFIEINNELLLNNLKNKFAPDEVLVLLPHCIQNAPCSHKITTDVSNCKKCGNCQVGDIIDLTQKYNVKLAIATGGTVARKLIKEMKPKSVVAVACERDLSSGIIDTDPLPVIGILNLRPFGPCYNTGVDLNRLEEGLKFLLKEVE</sequence>
<accession>A0A1H9YXK0</accession>
<dbReference type="InterPro" id="IPR002829">
    <property type="entry name" value="DUF116"/>
</dbReference>
<evidence type="ECO:0000313" key="3">
    <source>
        <dbReference type="Proteomes" id="UP000243819"/>
    </source>
</evidence>
<keyword evidence="1" id="KW-1133">Transmembrane helix</keyword>
<reference evidence="3" key="1">
    <citation type="submission" date="2016-10" db="EMBL/GenBank/DDBJ databases">
        <authorList>
            <person name="Varghese N."/>
            <person name="Submissions S."/>
        </authorList>
    </citation>
    <scope>NUCLEOTIDE SEQUENCE [LARGE SCALE GENOMIC DNA]</scope>
    <source>
        <strain evidence="3">DSM 13577</strain>
    </source>
</reference>
<dbReference type="STRING" id="1120990.SAMN03080614_100578"/>
<dbReference type="PANTHER" id="PTHR43801">
    <property type="entry name" value="NUCLEOTIDE-BINDING PROTEIN-RELATED"/>
    <property type="match status" value="1"/>
</dbReference>
<dbReference type="Proteomes" id="UP000243819">
    <property type="component" value="Unassembled WGS sequence"/>
</dbReference>
<dbReference type="OrthoDB" id="9787348at2"/>
<dbReference type="EMBL" id="FOIF01000005">
    <property type="protein sequence ID" value="SES73835.1"/>
    <property type="molecule type" value="Genomic_DNA"/>
</dbReference>
<evidence type="ECO:0000313" key="2">
    <source>
        <dbReference type="EMBL" id="SES73835.1"/>
    </source>
</evidence>
<keyword evidence="1" id="KW-0812">Transmembrane</keyword>
<feature type="transmembrane region" description="Helical" evidence="1">
    <location>
        <begin position="40"/>
        <end position="64"/>
    </location>
</feature>
<protein>
    <recommendedName>
        <fullName evidence="4">DUF116 domain-containing protein</fullName>
    </recommendedName>
</protein>
<dbReference type="Pfam" id="PF01976">
    <property type="entry name" value="DUF116"/>
    <property type="match status" value="1"/>
</dbReference>
<gene>
    <name evidence="2" type="ORF">SAMN03080614_100578</name>
</gene>
<dbReference type="PIRSF" id="PIRSF006594">
    <property type="entry name" value="UCP006594"/>
    <property type="match status" value="1"/>
</dbReference>
<dbReference type="RefSeq" id="WP_091348953.1">
    <property type="nucleotide sequence ID" value="NZ_FOIF01000005.1"/>
</dbReference>
<proteinExistence type="predicted"/>
<name>A0A1H9YXK0_9FIRM</name>
<feature type="transmembrane region" description="Helical" evidence="1">
    <location>
        <begin position="7"/>
        <end position="28"/>
    </location>
</feature>
<organism evidence="2 3">
    <name type="scientific">Anaerobranca gottschalkii DSM 13577</name>
    <dbReference type="NCBI Taxonomy" id="1120990"/>
    <lineage>
        <taxon>Bacteria</taxon>
        <taxon>Bacillati</taxon>
        <taxon>Bacillota</taxon>
        <taxon>Clostridia</taxon>
        <taxon>Eubacteriales</taxon>
        <taxon>Proteinivoracaceae</taxon>
        <taxon>Anaerobranca</taxon>
    </lineage>
</organism>
<dbReference type="PANTHER" id="PTHR43801:SF1">
    <property type="entry name" value="POLYPRENYL SYNTHETASE"/>
    <property type="match status" value="1"/>
</dbReference>
<evidence type="ECO:0008006" key="4">
    <source>
        <dbReference type="Google" id="ProtNLM"/>
    </source>
</evidence>
<keyword evidence="3" id="KW-1185">Reference proteome</keyword>